<keyword evidence="5" id="KW-1185">Reference proteome</keyword>
<evidence type="ECO:0000313" key="4">
    <source>
        <dbReference type="EMBL" id="KAL1497984.1"/>
    </source>
</evidence>
<comment type="caution">
    <text evidence="4">The sequence shown here is derived from an EMBL/GenBank/DDBJ whole genome shotgun (WGS) entry which is preliminary data.</text>
</comment>
<feature type="compositionally biased region" description="Acidic residues" evidence="2">
    <location>
        <begin position="382"/>
        <end position="394"/>
    </location>
</feature>
<feature type="chain" id="PRO_5044894870" evidence="3">
    <location>
        <begin position="20"/>
        <end position="950"/>
    </location>
</feature>
<dbReference type="Proteomes" id="UP001566132">
    <property type="component" value="Unassembled WGS sequence"/>
</dbReference>
<keyword evidence="3" id="KW-0732">Signal</keyword>
<feature type="compositionally biased region" description="Polar residues" evidence="2">
    <location>
        <begin position="356"/>
        <end position="366"/>
    </location>
</feature>
<feature type="region of interest" description="Disordered" evidence="2">
    <location>
        <begin position="817"/>
        <end position="893"/>
    </location>
</feature>
<name>A0ABD1ENB9_HYPHA</name>
<dbReference type="EMBL" id="JBDJPC010000006">
    <property type="protein sequence ID" value="KAL1497984.1"/>
    <property type="molecule type" value="Genomic_DNA"/>
</dbReference>
<feature type="compositionally biased region" description="Polar residues" evidence="2">
    <location>
        <begin position="260"/>
        <end position="275"/>
    </location>
</feature>
<proteinExistence type="predicted"/>
<gene>
    <name evidence="4" type="ORF">ABEB36_008859</name>
</gene>
<feature type="region of interest" description="Disordered" evidence="2">
    <location>
        <begin position="355"/>
        <end position="396"/>
    </location>
</feature>
<feature type="region of interest" description="Disordered" evidence="2">
    <location>
        <begin position="260"/>
        <end position="335"/>
    </location>
</feature>
<reference evidence="4 5" key="1">
    <citation type="submission" date="2024-05" db="EMBL/GenBank/DDBJ databases">
        <title>Genetic variation in Jamaican populations of the coffee berry borer (Hypothenemus hampei).</title>
        <authorList>
            <person name="Errbii M."/>
            <person name="Myrie A."/>
        </authorList>
    </citation>
    <scope>NUCLEOTIDE SEQUENCE [LARGE SCALE GENOMIC DNA]</scope>
    <source>
        <strain evidence="4">JA-Hopewell-2020-01-JO</strain>
        <tissue evidence="4">Whole body</tissue>
    </source>
</reference>
<keyword evidence="1" id="KW-0175">Coiled coil</keyword>
<evidence type="ECO:0000313" key="5">
    <source>
        <dbReference type="Proteomes" id="UP001566132"/>
    </source>
</evidence>
<evidence type="ECO:0000256" key="1">
    <source>
        <dbReference type="SAM" id="Coils"/>
    </source>
</evidence>
<evidence type="ECO:0000256" key="2">
    <source>
        <dbReference type="SAM" id="MobiDB-lite"/>
    </source>
</evidence>
<sequence length="950" mass="109518">MTIILIFLIFLRLFNLSWCESTRLDRSLKILRNDFNQLIENVENFVDDVAKEIHQSSSLLENVYFNNNEDYNWQDNVNVKNKFVKTAEKYDSKENEISKRTKRSPNDKKDQLCTTNTQKEIDIEQAKLQELKVEIQKLGNVVELLKDQQRIIKNLNREEDSANKPSNYLTDTVNQLKNKEKVNKNQESDRKWENDMALKSNISNIEKELKETKEALIDTRQLVTEEKIKEDLLENAFNKQKTEMKFVKAMMENLYDNKNSNKRNVLTSKQSSDSESILGYVHTPRPMPAFELRRNSLMQQSRQPNSADENDKKHGKQGNTSFFADEYPTKETNPEEEEYLEYIFGIGKYKNKFDNSENSSNGSNQTNIDITNNNVHDVINNNDDDNNSDEDDYESGTINRPININDFIHNIKDMFNVPDPAHLDELANNQTIEALMKLAAKDPNRFKLYGLNENENNKISLQKSRRHRNMLTRKNNFSRANGRDQDLELRLRLINLLMNGNKQNNQNEVSNKEETDLDQALNKLLHKEKNPQSDLTFDSLKSLLKPQKTNTETSLIALLENAKPQSKTDDLDVENELKELQKAINSLKPKDENIEVNKRKEAAQEFQAMLSQLITQNQVHPSDPVIEPPNPQIFLPPPEQNFHPNPSVGYYNIPPYAYNSYPYTYLYNGPNSANRYGNSWPPYLPNKYPYFNSEPTRLLPYGYSTSPQSKPQEILVEGETISYGGNNFFPSPGPYPETSYNQANYPKSSLDQQYGNQQNVEQNKYDAIQDLNQQIGHLEEIIRSLAQRGSNYGDDSVAIATLEQRIYDLKGVIHNLNSLPPPPQPSGATYNDNKPVYPPPQKPLPQQYPNNQPPSPPVGPSTIYQGPPPKDNQKARRRMKRQTNEERSNESLNKLTDFFHSVLGDVPHKDMEATRSNPVGRNNKELLGDLEKKLGDLKLQIQETISKVIH</sequence>
<evidence type="ECO:0000256" key="3">
    <source>
        <dbReference type="SAM" id="SignalP"/>
    </source>
</evidence>
<protein>
    <submittedName>
        <fullName evidence="4">Uncharacterized protein</fullName>
    </submittedName>
</protein>
<feature type="signal peptide" evidence="3">
    <location>
        <begin position="1"/>
        <end position="19"/>
    </location>
</feature>
<accession>A0ABD1ENB9</accession>
<organism evidence="4 5">
    <name type="scientific">Hypothenemus hampei</name>
    <name type="common">Coffee berry borer</name>
    <dbReference type="NCBI Taxonomy" id="57062"/>
    <lineage>
        <taxon>Eukaryota</taxon>
        <taxon>Metazoa</taxon>
        <taxon>Ecdysozoa</taxon>
        <taxon>Arthropoda</taxon>
        <taxon>Hexapoda</taxon>
        <taxon>Insecta</taxon>
        <taxon>Pterygota</taxon>
        <taxon>Neoptera</taxon>
        <taxon>Endopterygota</taxon>
        <taxon>Coleoptera</taxon>
        <taxon>Polyphaga</taxon>
        <taxon>Cucujiformia</taxon>
        <taxon>Curculionidae</taxon>
        <taxon>Scolytinae</taxon>
        <taxon>Hypothenemus</taxon>
    </lineage>
</organism>
<feature type="coiled-coil region" evidence="1">
    <location>
        <begin position="195"/>
        <end position="222"/>
    </location>
</feature>
<feature type="compositionally biased region" description="Polar residues" evidence="2">
    <location>
        <begin position="296"/>
        <end position="307"/>
    </location>
</feature>
<feature type="coiled-coil region" evidence="1">
    <location>
        <begin position="114"/>
        <end position="158"/>
    </location>
</feature>
<dbReference type="AlphaFoldDB" id="A0ABD1ENB9"/>
<feature type="compositionally biased region" description="Low complexity" evidence="2">
    <location>
        <begin position="367"/>
        <end position="381"/>
    </location>
</feature>